<dbReference type="InterPro" id="IPR006904">
    <property type="entry name" value="DUF716"/>
</dbReference>
<feature type="transmembrane region" description="Helical" evidence="6">
    <location>
        <begin position="20"/>
        <end position="41"/>
    </location>
</feature>
<keyword evidence="4 6" id="KW-1133">Transmembrane helix</keyword>
<keyword evidence="3 6" id="KW-0812">Transmembrane</keyword>
<dbReference type="Pfam" id="PF04819">
    <property type="entry name" value="DUF716"/>
    <property type="match status" value="1"/>
</dbReference>
<reference evidence="8" key="1">
    <citation type="submission" date="2025-08" db="UniProtKB">
        <authorList>
            <consortium name="RefSeq"/>
        </authorList>
    </citation>
    <scope>IDENTIFICATION</scope>
</reference>
<proteinExistence type="inferred from homology"/>
<name>A0AAX6TGT6_HETGA</name>
<keyword evidence="7" id="KW-1185">Reference proteome</keyword>
<feature type="transmembrane region" description="Helical" evidence="6">
    <location>
        <begin position="239"/>
        <end position="263"/>
    </location>
</feature>
<comment type="subcellular location">
    <subcellularLocation>
        <location evidence="1">Membrane</location>
        <topology evidence="1">Multi-pass membrane protein</topology>
    </subcellularLocation>
</comment>
<dbReference type="PANTHER" id="PTHR46441:SF2">
    <property type="entry name" value="TRANSMEMBRANE EPIDIDYMAL PROTEIN 1"/>
    <property type="match status" value="1"/>
</dbReference>
<feature type="transmembrane region" description="Helical" evidence="6">
    <location>
        <begin position="197"/>
        <end position="219"/>
    </location>
</feature>
<dbReference type="PANTHER" id="PTHR46441">
    <property type="entry name" value="TRANSMEMBRANE EPIDIDYMAL FAMILY MEMBER 3"/>
    <property type="match status" value="1"/>
</dbReference>
<feature type="non-terminal residue" evidence="8">
    <location>
        <position position="1"/>
    </location>
</feature>
<gene>
    <name evidence="8" type="primary">Teddm1</name>
</gene>
<dbReference type="RefSeq" id="XP_021120975.1">
    <property type="nucleotide sequence ID" value="XM_021265316.1"/>
</dbReference>
<evidence type="ECO:0000313" key="8">
    <source>
        <dbReference type="RefSeq" id="XP_021120975.1"/>
    </source>
</evidence>
<comment type="similarity">
    <text evidence="2">Belongs to the TMEM45 family.</text>
</comment>
<dbReference type="CTD" id="127670"/>
<sequence>FSTSLDRSVAQWETFFGHVYPGLFLVLYGLYQAIVVSKAVIFNDSLLNPSCPPKNKGRWARLWKISFGGWAKIMTGILLIIYNISATEEEFRLMSRELPPRFMYPKEWQHLTMFTLLSLNGCGDVISKNVLPQRCVVLEKGTQALSIYELLLLLVSSHVKDSSGVELQLHSLLILVVFLLMVVVTAEMWAPAMFHLWLIETFLSLMMGSWLVQAGFILYRPISGYPWDDDDISDIMFVTTFFCWHVIINALCLLGIYGFSSFWHHCYSPRLKLMESKEAPCQENTSGPLYRLLWQVKLPEKDDQVPLLSKSSR</sequence>
<evidence type="ECO:0000256" key="4">
    <source>
        <dbReference type="ARBA" id="ARBA00022989"/>
    </source>
</evidence>
<keyword evidence="5 6" id="KW-0472">Membrane</keyword>
<evidence type="ECO:0000256" key="6">
    <source>
        <dbReference type="SAM" id="Phobius"/>
    </source>
</evidence>
<evidence type="ECO:0000256" key="3">
    <source>
        <dbReference type="ARBA" id="ARBA00022692"/>
    </source>
</evidence>
<evidence type="ECO:0000256" key="1">
    <source>
        <dbReference type="ARBA" id="ARBA00004141"/>
    </source>
</evidence>
<dbReference type="AlphaFoldDB" id="A0AAX6TGT6"/>
<evidence type="ECO:0000256" key="2">
    <source>
        <dbReference type="ARBA" id="ARBA00006948"/>
    </source>
</evidence>
<feature type="transmembrane region" description="Helical" evidence="6">
    <location>
        <begin position="62"/>
        <end position="84"/>
    </location>
</feature>
<protein>
    <submittedName>
        <fullName evidence="8">LOW QUALITY PROTEIN: transmembrane epididymal protein 1</fullName>
    </submittedName>
</protein>
<feature type="transmembrane region" description="Helical" evidence="6">
    <location>
        <begin position="169"/>
        <end position="190"/>
    </location>
</feature>
<organism evidence="7 8">
    <name type="scientific">Heterocephalus glaber</name>
    <name type="common">Naked mole rat</name>
    <dbReference type="NCBI Taxonomy" id="10181"/>
    <lineage>
        <taxon>Eukaryota</taxon>
        <taxon>Metazoa</taxon>
        <taxon>Chordata</taxon>
        <taxon>Craniata</taxon>
        <taxon>Vertebrata</taxon>
        <taxon>Euteleostomi</taxon>
        <taxon>Mammalia</taxon>
        <taxon>Eutheria</taxon>
        <taxon>Euarchontoglires</taxon>
        <taxon>Glires</taxon>
        <taxon>Rodentia</taxon>
        <taxon>Hystricomorpha</taxon>
        <taxon>Bathyergidae</taxon>
        <taxon>Heterocephalus</taxon>
    </lineage>
</organism>
<dbReference type="Proteomes" id="UP000694906">
    <property type="component" value="Unplaced"/>
</dbReference>
<dbReference type="GO" id="GO:0016020">
    <property type="term" value="C:membrane"/>
    <property type="evidence" value="ECO:0007669"/>
    <property type="project" value="UniProtKB-SubCell"/>
</dbReference>
<evidence type="ECO:0000256" key="5">
    <source>
        <dbReference type="ARBA" id="ARBA00023136"/>
    </source>
</evidence>
<evidence type="ECO:0000313" key="7">
    <source>
        <dbReference type="Proteomes" id="UP000694906"/>
    </source>
</evidence>
<accession>A0AAX6TGT6</accession>
<dbReference type="GeneID" id="101723849"/>